<evidence type="ECO:0000313" key="4">
    <source>
        <dbReference type="Proteomes" id="UP000030649"/>
    </source>
</evidence>
<proteinExistence type="predicted"/>
<dbReference type="AlphaFoldDB" id="U1N2I7"/>
<evidence type="ECO:0000313" key="3">
    <source>
        <dbReference type="EMBL" id="ERG90568.1"/>
    </source>
</evidence>
<dbReference type="InterPro" id="IPR050659">
    <property type="entry name" value="Peptidase_M24B"/>
</dbReference>
<reference evidence="3 4" key="1">
    <citation type="journal article" date="2013" name="PLoS ONE">
        <title>Assembly-driven community genomics of a hypersaline microbial ecosystem.</title>
        <authorList>
            <person name="Podell S."/>
            <person name="Ugalde J.A."/>
            <person name="Narasingarao P."/>
            <person name="Banfield J.F."/>
            <person name="Heidelberg K.B."/>
            <person name="Allen E.E."/>
        </authorList>
    </citation>
    <scope>NUCLEOTIDE SEQUENCE [LARGE SCALE GENOMIC DNA]</scope>
    <source>
        <strain evidence="4">J07HQW1</strain>
    </source>
</reference>
<dbReference type="PANTHER" id="PTHR46112:SF2">
    <property type="entry name" value="XAA-PRO AMINOPEPTIDASE P-RELATED"/>
    <property type="match status" value="1"/>
</dbReference>
<dbReference type="Pfam" id="PF00557">
    <property type="entry name" value="Peptidase_M24"/>
    <property type="match status" value="1"/>
</dbReference>
<keyword evidence="3" id="KW-0031">Aminopeptidase</keyword>
<evidence type="ECO:0000256" key="1">
    <source>
        <dbReference type="SAM" id="MobiDB-lite"/>
    </source>
</evidence>
<keyword evidence="3" id="KW-0378">Hydrolase</keyword>
<dbReference type="CDD" id="cd01066">
    <property type="entry name" value="APP_MetAP"/>
    <property type="match status" value="1"/>
</dbReference>
<organism evidence="3 4">
    <name type="scientific">Haloquadratum walsbyi J07HQW1</name>
    <dbReference type="NCBI Taxonomy" id="1238424"/>
    <lineage>
        <taxon>Archaea</taxon>
        <taxon>Methanobacteriati</taxon>
        <taxon>Methanobacteriota</taxon>
        <taxon>Stenosarchaea group</taxon>
        <taxon>Halobacteria</taxon>
        <taxon>Halobacteriales</taxon>
        <taxon>Haloferacaceae</taxon>
        <taxon>Haloquadratum</taxon>
    </lineage>
</organism>
<feature type="region of interest" description="Disordered" evidence="1">
    <location>
        <begin position="106"/>
        <end position="127"/>
    </location>
</feature>
<sequence length="470" mass="49744">MSDHIPFSSLGDTKFDINDPAAVVPPARGPVMTAIESHDAVGFVAVNTTTGEHSTASFRYLTAISSPFNSAYVYTNSGPTLCVQSETAEQAMRTKYRALNEQIDTDCSNSLTGHDDTTTAGDTQTDHADSDITIPVSQDSNPIGIQAAAVLDSARKTETETECADTRTVLVPATIPHDTAIHVEQAGYTLQSTSAVTSARIEKDATERQAIRIAQSAGLAAVNRIESQLTDMTVTDERLMLGGKSVTTQQLERIVAVELARRGVGGADCVCVITTESTVSQLSRHISAGTLSSTSTPIQPGVPIQIGICPRGPSGYHGLVWRTIVIESEGGWERRAHIAVEAALETAINRAEPGISLATIYNEALAELAAFGFNPSASDNSTDHSETVDTMIHGVGLSRRERPYIDSEMTLKPGVVLAIAPGIFNVEDGGVRLCDVISIHEDGISIAGNQTDSSDSINRSLTPTADSYSS</sequence>
<feature type="region of interest" description="Disordered" evidence="1">
    <location>
        <begin position="448"/>
        <end position="470"/>
    </location>
</feature>
<dbReference type="HOGENOM" id="CLU_017266_0_0_2"/>
<dbReference type="STRING" id="1238424.J07HQW1_00592"/>
<dbReference type="GO" id="GO:0004177">
    <property type="term" value="F:aminopeptidase activity"/>
    <property type="evidence" value="ECO:0007669"/>
    <property type="project" value="UniProtKB-KW"/>
</dbReference>
<dbReference type="InterPro" id="IPR036005">
    <property type="entry name" value="Creatinase/aminopeptidase-like"/>
</dbReference>
<protein>
    <submittedName>
        <fullName evidence="3">Xaa-pro aminopeptidase</fullName>
    </submittedName>
</protein>
<dbReference type="InterPro" id="IPR000994">
    <property type="entry name" value="Pept_M24"/>
</dbReference>
<gene>
    <name evidence="3" type="ORF">J07HQW1_00592</name>
</gene>
<dbReference type="PANTHER" id="PTHR46112">
    <property type="entry name" value="AMINOPEPTIDASE"/>
    <property type="match status" value="1"/>
</dbReference>
<accession>U1N2I7</accession>
<name>U1N2I7_9EURY</name>
<feature type="domain" description="Peptidase M24" evidence="2">
    <location>
        <begin position="210"/>
        <end position="440"/>
    </location>
</feature>
<dbReference type="EMBL" id="KE356560">
    <property type="protein sequence ID" value="ERG90568.1"/>
    <property type="molecule type" value="Genomic_DNA"/>
</dbReference>
<keyword evidence="3" id="KW-0645">Protease</keyword>
<dbReference type="Proteomes" id="UP000030649">
    <property type="component" value="Unassembled WGS sequence"/>
</dbReference>
<dbReference type="Gene3D" id="3.90.230.10">
    <property type="entry name" value="Creatinase/methionine aminopeptidase superfamily"/>
    <property type="match status" value="1"/>
</dbReference>
<evidence type="ECO:0000259" key="2">
    <source>
        <dbReference type="Pfam" id="PF00557"/>
    </source>
</evidence>
<dbReference type="SUPFAM" id="SSF55920">
    <property type="entry name" value="Creatinase/aminopeptidase"/>
    <property type="match status" value="1"/>
</dbReference>